<dbReference type="PANTHER" id="PTHR23155:SF1152">
    <property type="entry name" value="AAA+ ATPASE DOMAIN-CONTAINING PROTEIN"/>
    <property type="match status" value="1"/>
</dbReference>
<dbReference type="FunFam" id="1.10.10.10:FF:000322">
    <property type="entry name" value="Probable disease resistance protein At1g63360"/>
    <property type="match status" value="1"/>
</dbReference>
<evidence type="ECO:0000256" key="4">
    <source>
        <dbReference type="ARBA" id="ARBA00022490"/>
    </source>
</evidence>
<dbReference type="InterPro" id="IPR027417">
    <property type="entry name" value="P-loop_NTPase"/>
</dbReference>
<dbReference type="GO" id="GO:0005524">
    <property type="term" value="F:ATP binding"/>
    <property type="evidence" value="ECO:0007669"/>
    <property type="project" value="UniProtKB-KW"/>
</dbReference>
<keyword evidence="4" id="KW-0963">Cytoplasm</keyword>
<evidence type="ECO:0000256" key="2">
    <source>
        <dbReference type="ARBA" id="ARBA00004496"/>
    </source>
</evidence>
<feature type="compositionally biased region" description="Low complexity" evidence="11">
    <location>
        <begin position="131"/>
        <end position="142"/>
    </location>
</feature>
<evidence type="ECO:0000256" key="10">
    <source>
        <dbReference type="ARBA" id="ARBA00022840"/>
    </source>
</evidence>
<dbReference type="PRINTS" id="PR00364">
    <property type="entry name" value="DISEASERSIST"/>
</dbReference>
<evidence type="ECO:0000256" key="1">
    <source>
        <dbReference type="ARBA" id="ARBA00002074"/>
    </source>
</evidence>
<dbReference type="Gene3D" id="1.10.10.10">
    <property type="entry name" value="Winged helix-like DNA-binding domain superfamily/Winged helix DNA-binding domain"/>
    <property type="match status" value="1"/>
</dbReference>
<keyword evidence="10" id="KW-0067">ATP-binding</keyword>
<feature type="domain" description="NB-ARC" evidence="12">
    <location>
        <begin position="156"/>
        <end position="319"/>
    </location>
</feature>
<organism evidence="14 15">
    <name type="scientific">Perilla frutescens var. hirtella</name>
    <name type="common">Perilla citriodora</name>
    <name type="synonym">Perilla setoyensis</name>
    <dbReference type="NCBI Taxonomy" id="608512"/>
    <lineage>
        <taxon>Eukaryota</taxon>
        <taxon>Viridiplantae</taxon>
        <taxon>Streptophyta</taxon>
        <taxon>Embryophyta</taxon>
        <taxon>Tracheophyta</taxon>
        <taxon>Spermatophyta</taxon>
        <taxon>Magnoliopsida</taxon>
        <taxon>eudicotyledons</taxon>
        <taxon>Gunneridae</taxon>
        <taxon>Pentapetalae</taxon>
        <taxon>asterids</taxon>
        <taxon>lamiids</taxon>
        <taxon>Lamiales</taxon>
        <taxon>Lamiaceae</taxon>
        <taxon>Nepetoideae</taxon>
        <taxon>Elsholtzieae</taxon>
        <taxon>Perilla</taxon>
    </lineage>
</organism>
<feature type="domain" description="Disease resistance protein winged helix" evidence="13">
    <location>
        <begin position="407"/>
        <end position="476"/>
    </location>
</feature>
<sequence>MATAYAALVSLLNNLDLIQNHPRHSFSFHNNQITSLREIIIFLIDFMQTNSYSHGGSKEIEAAEILEAQIACAAHAAEDIIESHVVDQIRGGDENTSSSFPLDLQNVIDDMDVVKRNAIKVQKVQSRVRAEQPPTSSSTPQPSEKKSDSMVGFDEVLRRLMELLVGEASSRRVVVPVVGTGGIGKTTLARNAYENPLIVQHFDVRLWATISQQHVVGNVFKQLLSCLRKFSSGTVDELGLYKILCGRRYLIVLDDMWSVEVWDKIKFFFPDTSEGSRILVTTRQSDVADYLGSLKSGLEMKILDEGKSWELFCQKAFVEQGCTCPPHLEEIGKNIVIKCKGLPLAIVVVGGYLGKSSRMQEYWENVANHMGTIFNLAKNEQLFNILSLSYSHLPVHLKPCFLYIGTFKEDQVIPIQHLIRLWIAEGFLKPNSDQILEEIAEGYLKELSVRNLITVYRKGSLEKITNCSIHDVLRELCLKIAEKEKFFCVVRSSRAIRTTERRVVIDERIQEEMHDDGPRSSSSPLVRSLTWEMSDELPPLDMKLLRVLNKVDGEALVNEVDEGSFLKAHFHLVNLRYFSCLRVKILYDNIRYFRLPSSISHLWNLQTLILKGFYMPFIAPNDIWEMLQLRYIELDGICLPHPLPSKRLNFEDNMVLQNLHTLLGVDDFKLSEEVYRRIPNVKELRVQFHDFEREYDHEASSYHKFECFHKLESLTCLFGSDSNWHDFALSLEFPSLLKSLFLTNSRLHWEELTTMAGSLPNLETLKLHENSVVGSKWSPIEGKFLGLKFLTISSCDDLTCLEAEKAHFPVLEYLFLQGLSKLDEIPSGIGEIATFRRIDLHRCNVCLAISAMEMLVEQEEEYGNEDLRLDVHFWGDGKKLDNFKKEVHEKGLRNNNLRLHLY</sequence>
<evidence type="ECO:0000259" key="13">
    <source>
        <dbReference type="Pfam" id="PF23559"/>
    </source>
</evidence>
<dbReference type="Gene3D" id="3.80.10.10">
    <property type="entry name" value="Ribonuclease Inhibitor"/>
    <property type="match status" value="1"/>
</dbReference>
<reference evidence="14 15" key="1">
    <citation type="journal article" date="2021" name="Nat. Commun.">
        <title>Incipient diploidization of the medicinal plant Perilla within 10,000 years.</title>
        <authorList>
            <person name="Zhang Y."/>
            <person name="Shen Q."/>
            <person name="Leng L."/>
            <person name="Zhang D."/>
            <person name="Chen S."/>
            <person name="Shi Y."/>
            <person name="Ning Z."/>
            <person name="Chen S."/>
        </authorList>
    </citation>
    <scope>NUCLEOTIDE SEQUENCE [LARGE SCALE GENOMIC DNA]</scope>
    <source>
        <strain evidence="15">cv. PC099</strain>
    </source>
</reference>
<keyword evidence="6" id="KW-0381">Hypersensitive response</keyword>
<protein>
    <recommendedName>
        <fullName evidence="16">NB-ARC domain-containing protein</fullName>
    </recommendedName>
</protein>
<gene>
    <name evidence="14" type="ORF">C2S53_011360</name>
</gene>
<dbReference type="InterPro" id="IPR032675">
    <property type="entry name" value="LRR_dom_sf"/>
</dbReference>
<comment type="similarity">
    <text evidence="3">Belongs to the disease resistance NB-LRR family.</text>
</comment>
<dbReference type="InterPro" id="IPR044974">
    <property type="entry name" value="Disease_R_plants"/>
</dbReference>
<dbReference type="GO" id="GO:0009626">
    <property type="term" value="P:plant-type hypersensitive response"/>
    <property type="evidence" value="ECO:0007669"/>
    <property type="project" value="UniProtKB-KW"/>
</dbReference>
<comment type="caution">
    <text evidence="14">The sequence shown here is derived from an EMBL/GenBank/DDBJ whole genome shotgun (WGS) entry which is preliminary data.</text>
</comment>
<keyword evidence="5" id="KW-0433">Leucine-rich repeat</keyword>
<proteinExistence type="inferred from homology"/>
<dbReference type="GO" id="GO:0043531">
    <property type="term" value="F:ADP binding"/>
    <property type="evidence" value="ECO:0007669"/>
    <property type="project" value="InterPro"/>
</dbReference>
<dbReference type="InterPro" id="IPR058922">
    <property type="entry name" value="WHD_DRP"/>
</dbReference>
<evidence type="ECO:0000256" key="7">
    <source>
        <dbReference type="ARBA" id="ARBA00022737"/>
    </source>
</evidence>
<evidence type="ECO:0000256" key="6">
    <source>
        <dbReference type="ARBA" id="ARBA00022667"/>
    </source>
</evidence>
<dbReference type="EMBL" id="SDAM02000109">
    <property type="protein sequence ID" value="KAH6829267.1"/>
    <property type="molecule type" value="Genomic_DNA"/>
</dbReference>
<dbReference type="Gene3D" id="1.10.8.430">
    <property type="entry name" value="Helical domain of apoptotic protease-activating factors"/>
    <property type="match status" value="1"/>
</dbReference>
<dbReference type="Pfam" id="PF00931">
    <property type="entry name" value="NB-ARC"/>
    <property type="match status" value="1"/>
</dbReference>
<evidence type="ECO:0000256" key="11">
    <source>
        <dbReference type="SAM" id="MobiDB-lite"/>
    </source>
</evidence>
<feature type="region of interest" description="Disordered" evidence="11">
    <location>
        <begin position="124"/>
        <end position="149"/>
    </location>
</feature>
<dbReference type="InterPro" id="IPR002182">
    <property type="entry name" value="NB-ARC"/>
</dbReference>
<evidence type="ECO:0008006" key="16">
    <source>
        <dbReference type="Google" id="ProtNLM"/>
    </source>
</evidence>
<dbReference type="Proteomes" id="UP001190926">
    <property type="component" value="Unassembled WGS sequence"/>
</dbReference>
<name>A0AAD4J8W9_PERFH</name>
<evidence type="ECO:0000256" key="9">
    <source>
        <dbReference type="ARBA" id="ARBA00022821"/>
    </source>
</evidence>
<keyword evidence="15" id="KW-1185">Reference proteome</keyword>
<keyword evidence="8" id="KW-0547">Nucleotide-binding</keyword>
<dbReference type="Gene3D" id="1.20.5.4130">
    <property type="match status" value="1"/>
</dbReference>
<dbReference type="InterPro" id="IPR042197">
    <property type="entry name" value="Apaf_helical"/>
</dbReference>
<dbReference type="AlphaFoldDB" id="A0AAD4J8W9"/>
<comment type="function">
    <text evidence="1">Confers resistance to late blight (Phytophthora infestans) races carrying the avirulence gene Avr1. Resistance proteins guard the plant against pathogens that contain an appropriate avirulence protein via an indirect interaction with this avirulence protein. That triggers a defense system including the hypersensitive response, which restricts the pathogen growth.</text>
</comment>
<dbReference type="FunFam" id="3.40.50.300:FF:001091">
    <property type="entry name" value="Probable disease resistance protein At1g61300"/>
    <property type="match status" value="1"/>
</dbReference>
<keyword evidence="7" id="KW-0677">Repeat</keyword>
<dbReference type="Pfam" id="PF23559">
    <property type="entry name" value="WHD_DRP"/>
    <property type="match status" value="1"/>
</dbReference>
<dbReference type="SUPFAM" id="SSF52540">
    <property type="entry name" value="P-loop containing nucleoside triphosphate hydrolases"/>
    <property type="match status" value="1"/>
</dbReference>
<dbReference type="Gene3D" id="3.40.50.300">
    <property type="entry name" value="P-loop containing nucleotide triphosphate hydrolases"/>
    <property type="match status" value="1"/>
</dbReference>
<evidence type="ECO:0000256" key="3">
    <source>
        <dbReference type="ARBA" id="ARBA00008894"/>
    </source>
</evidence>
<dbReference type="PANTHER" id="PTHR23155">
    <property type="entry name" value="DISEASE RESISTANCE PROTEIN RP"/>
    <property type="match status" value="1"/>
</dbReference>
<dbReference type="GO" id="GO:0005737">
    <property type="term" value="C:cytoplasm"/>
    <property type="evidence" value="ECO:0007669"/>
    <property type="project" value="UniProtKB-SubCell"/>
</dbReference>
<comment type="subcellular location">
    <subcellularLocation>
        <location evidence="2">Cytoplasm</location>
    </subcellularLocation>
</comment>
<dbReference type="SUPFAM" id="SSF52058">
    <property type="entry name" value="L domain-like"/>
    <property type="match status" value="1"/>
</dbReference>
<accession>A0AAD4J8W9</accession>
<evidence type="ECO:0000256" key="5">
    <source>
        <dbReference type="ARBA" id="ARBA00022614"/>
    </source>
</evidence>
<dbReference type="GO" id="GO:0051607">
    <property type="term" value="P:defense response to virus"/>
    <property type="evidence" value="ECO:0007669"/>
    <property type="project" value="UniProtKB-ARBA"/>
</dbReference>
<keyword evidence="9" id="KW-0611">Plant defense</keyword>
<evidence type="ECO:0000256" key="8">
    <source>
        <dbReference type="ARBA" id="ARBA00022741"/>
    </source>
</evidence>
<evidence type="ECO:0000259" key="12">
    <source>
        <dbReference type="Pfam" id="PF00931"/>
    </source>
</evidence>
<evidence type="ECO:0000313" key="15">
    <source>
        <dbReference type="Proteomes" id="UP001190926"/>
    </source>
</evidence>
<evidence type="ECO:0000313" key="14">
    <source>
        <dbReference type="EMBL" id="KAH6829267.1"/>
    </source>
</evidence>
<dbReference type="InterPro" id="IPR036388">
    <property type="entry name" value="WH-like_DNA-bd_sf"/>
</dbReference>